<dbReference type="EMBL" id="CZPZ01000031">
    <property type="protein sequence ID" value="CUS38054.1"/>
    <property type="molecule type" value="Genomic_DNA"/>
</dbReference>
<proteinExistence type="predicted"/>
<dbReference type="STRING" id="1742973.COMA2_40163"/>
<sequence>MPVSTNDQTDIAAALVRLYVFLTQYLDRCFDEAARKSYPDSELQGHLDETRQQLMEILSVNPVVKRKLADECDRILALGASCLKSGAVDPKIREMMQAERAILKNKTIALSDLVAVYRALA</sequence>
<name>A0A0S4LQ32_9BACT</name>
<accession>A0A0S4LQ32</accession>
<evidence type="ECO:0000313" key="1">
    <source>
        <dbReference type="EMBL" id="CUS38054.1"/>
    </source>
</evidence>
<dbReference type="OrthoDB" id="9794231at2"/>
<reference evidence="2" key="1">
    <citation type="submission" date="2015-10" db="EMBL/GenBank/DDBJ databases">
        <authorList>
            <person name="Luecker S."/>
            <person name="Luecker S."/>
        </authorList>
    </citation>
    <scope>NUCLEOTIDE SEQUENCE [LARGE SCALE GENOMIC DNA]</scope>
</reference>
<evidence type="ECO:0000313" key="2">
    <source>
        <dbReference type="Proteomes" id="UP000198736"/>
    </source>
</evidence>
<organism evidence="1 2">
    <name type="scientific">Candidatus Nitrospira nitrificans</name>
    <dbReference type="NCBI Taxonomy" id="1742973"/>
    <lineage>
        <taxon>Bacteria</taxon>
        <taxon>Pseudomonadati</taxon>
        <taxon>Nitrospirota</taxon>
        <taxon>Nitrospiria</taxon>
        <taxon>Nitrospirales</taxon>
        <taxon>Nitrospiraceae</taxon>
        <taxon>Nitrospira</taxon>
    </lineage>
</organism>
<protein>
    <submittedName>
        <fullName evidence="1">Uncharacterized protein</fullName>
    </submittedName>
</protein>
<keyword evidence="2" id="KW-1185">Reference proteome</keyword>
<dbReference type="AlphaFoldDB" id="A0A0S4LQ32"/>
<dbReference type="RefSeq" id="WP_090899863.1">
    <property type="nucleotide sequence ID" value="NZ_CZPZ01000031.1"/>
</dbReference>
<dbReference type="Proteomes" id="UP000198736">
    <property type="component" value="Unassembled WGS sequence"/>
</dbReference>
<gene>
    <name evidence="1" type="ORF">COMA2_40163</name>
</gene>